<dbReference type="GO" id="GO:0019877">
    <property type="term" value="P:diaminopimelate biosynthetic process"/>
    <property type="evidence" value="ECO:0007669"/>
    <property type="project" value="UniProtKB-UniRule"/>
</dbReference>
<evidence type="ECO:0000313" key="16">
    <source>
        <dbReference type="EMBL" id="OUJ18478.1"/>
    </source>
</evidence>
<dbReference type="PIRSF" id="PIRSF000161">
    <property type="entry name" value="DHPR"/>
    <property type="match status" value="1"/>
</dbReference>
<dbReference type="GO" id="GO:0005737">
    <property type="term" value="C:cytoplasm"/>
    <property type="evidence" value="ECO:0007669"/>
    <property type="project" value="UniProtKB-SubCell"/>
</dbReference>
<evidence type="ECO:0000256" key="13">
    <source>
        <dbReference type="HAMAP-Rule" id="MF_00102"/>
    </source>
</evidence>
<dbReference type="EMBL" id="MRZU01000004">
    <property type="protein sequence ID" value="OUJ18478.1"/>
    <property type="molecule type" value="Genomic_DNA"/>
</dbReference>
<dbReference type="Gene3D" id="3.30.360.10">
    <property type="entry name" value="Dihydrodipicolinate Reductase, domain 2"/>
    <property type="match status" value="1"/>
</dbReference>
<dbReference type="InterPro" id="IPR023940">
    <property type="entry name" value="DHDPR_bac"/>
</dbReference>
<evidence type="ECO:0000256" key="8">
    <source>
        <dbReference type="ARBA" id="ARBA00023154"/>
    </source>
</evidence>
<proteinExistence type="inferred from homology"/>
<dbReference type="GO" id="GO:0051287">
    <property type="term" value="F:NAD binding"/>
    <property type="evidence" value="ECO:0007669"/>
    <property type="project" value="UniProtKB-UniRule"/>
</dbReference>
<feature type="active site" description="Proton donor/acceptor" evidence="13">
    <location>
        <position position="157"/>
    </location>
</feature>
<keyword evidence="5 13" id="KW-0220">Diaminopimelate biosynthesis</keyword>
<sequence length="296" mass="31876">MKIAVTGCLGNMGSRIAEAVIESDDQIVFAVEAPGHEEIGVDLGETLGFGEIGVPISSAADFKELLDSEKPDVVIDFTMPQATLGFVEDCIESRVNIVVGTTGFTDEVKEAMLGDIEDSDISALVSPNYSVGVNVFWKLVSMAARTLNYDAEIVEVHHNQKVDSPSGTAIKTADIIKDMRGEGEFVYGRSGVHEREKTEIGVHSVRAGDVVGDHTVYFSGTNAGERIEVTHRAHDRQAFVQGALMAARFLLDQPPGLYSMDDILGFGQQEGIDEEIARPKRCKKGGRPGFGGCGRK</sequence>
<organism evidence="16 17">
    <name type="scientific">Methanonatronarchaeum thermophilum</name>
    <dbReference type="NCBI Taxonomy" id="1927129"/>
    <lineage>
        <taxon>Archaea</taxon>
        <taxon>Methanobacteriati</taxon>
        <taxon>Methanobacteriota</taxon>
        <taxon>Methanonatronarchaeia</taxon>
        <taxon>Methanonatronarchaeales</taxon>
        <taxon>Methanonatronarchaeaceae</taxon>
        <taxon>Methanonatronarchaeum</taxon>
    </lineage>
</organism>
<dbReference type="PANTHER" id="PTHR20836:SF0">
    <property type="entry name" value="4-HYDROXY-TETRAHYDRODIPICOLINATE REDUCTASE 1, CHLOROPLASTIC-RELATED"/>
    <property type="match status" value="1"/>
</dbReference>
<feature type="domain" description="Dihydrodipicolinate reductase C-terminal" evidence="15">
    <location>
        <begin position="132"/>
        <end position="264"/>
    </location>
</feature>
<comment type="catalytic activity">
    <reaction evidence="11 13">
        <text>(S)-2,3,4,5-tetrahydrodipicolinate + NADP(+) + H2O = (2S,4S)-4-hydroxy-2,3,4,5-tetrahydrodipicolinate + NADPH + H(+)</text>
        <dbReference type="Rhea" id="RHEA:35331"/>
        <dbReference type="ChEBI" id="CHEBI:15377"/>
        <dbReference type="ChEBI" id="CHEBI:15378"/>
        <dbReference type="ChEBI" id="CHEBI:16845"/>
        <dbReference type="ChEBI" id="CHEBI:57783"/>
        <dbReference type="ChEBI" id="CHEBI:58349"/>
        <dbReference type="ChEBI" id="CHEBI:67139"/>
        <dbReference type="EC" id="1.17.1.8"/>
    </reaction>
</comment>
<dbReference type="AlphaFoldDB" id="A0A1Y3GAM9"/>
<evidence type="ECO:0000256" key="11">
    <source>
        <dbReference type="ARBA" id="ARBA00049080"/>
    </source>
</evidence>
<evidence type="ECO:0000256" key="3">
    <source>
        <dbReference type="ARBA" id="ARBA00022605"/>
    </source>
</evidence>
<dbReference type="Pfam" id="PF01113">
    <property type="entry name" value="DapB_N"/>
    <property type="match status" value="1"/>
</dbReference>
<comment type="similarity">
    <text evidence="1 13">Belongs to the DapB family.</text>
</comment>
<keyword evidence="17" id="KW-1185">Reference proteome</keyword>
<dbReference type="GO" id="GO:0008839">
    <property type="term" value="F:4-hydroxy-tetrahydrodipicolinate reductase"/>
    <property type="evidence" value="ECO:0007669"/>
    <property type="project" value="UniProtKB-UniRule"/>
</dbReference>
<evidence type="ECO:0000256" key="1">
    <source>
        <dbReference type="ARBA" id="ARBA00006642"/>
    </source>
</evidence>
<dbReference type="HAMAP" id="MF_00102">
    <property type="entry name" value="DapB"/>
    <property type="match status" value="1"/>
</dbReference>
<dbReference type="InterPro" id="IPR036291">
    <property type="entry name" value="NAD(P)-bd_dom_sf"/>
</dbReference>
<evidence type="ECO:0000256" key="5">
    <source>
        <dbReference type="ARBA" id="ARBA00022915"/>
    </source>
</evidence>
<feature type="binding site" evidence="13">
    <location>
        <position position="32"/>
    </location>
    <ligand>
        <name>NAD(+)</name>
        <dbReference type="ChEBI" id="CHEBI:57540"/>
    </ligand>
</feature>
<feature type="binding site" evidence="13">
    <location>
        <begin position="7"/>
        <end position="12"/>
    </location>
    <ligand>
        <name>NAD(+)</name>
        <dbReference type="ChEBI" id="CHEBI:57540"/>
    </ligand>
</feature>
<evidence type="ECO:0000256" key="4">
    <source>
        <dbReference type="ARBA" id="ARBA00022857"/>
    </source>
</evidence>
<dbReference type="InterPro" id="IPR000846">
    <property type="entry name" value="DapB_N"/>
</dbReference>
<comment type="subunit">
    <text evidence="13">Homotetramer.</text>
</comment>
<keyword evidence="4 13" id="KW-0521">NADP</keyword>
<evidence type="ECO:0000256" key="10">
    <source>
        <dbReference type="ARBA" id="ARBA00038983"/>
    </source>
</evidence>
<dbReference type="NCBIfam" id="TIGR00036">
    <property type="entry name" value="dapB"/>
    <property type="match status" value="1"/>
</dbReference>
<dbReference type="PANTHER" id="PTHR20836">
    <property type="entry name" value="DIHYDRODIPICOLINATE REDUCTASE"/>
    <property type="match status" value="1"/>
</dbReference>
<accession>A0A1Y3GAM9</accession>
<keyword evidence="6 13" id="KW-0560">Oxidoreductase</keyword>
<evidence type="ECO:0000259" key="15">
    <source>
        <dbReference type="Pfam" id="PF05173"/>
    </source>
</evidence>
<feature type="domain" description="Dihydrodipicolinate reductase N-terminal" evidence="14">
    <location>
        <begin position="1"/>
        <end position="129"/>
    </location>
</feature>
<comment type="function">
    <text evidence="13">Catalyzes the conversion of 4-hydroxy-tetrahydrodipicolinate (HTPA) to tetrahydrodipicolinate.</text>
</comment>
<comment type="subcellular location">
    <subcellularLocation>
        <location evidence="13">Cytoplasm</location>
    </subcellularLocation>
</comment>
<keyword evidence="8 13" id="KW-0457">Lysine biosynthesis</keyword>
<feature type="binding site" evidence="13">
    <location>
        <begin position="167"/>
        <end position="168"/>
    </location>
    <ligand>
        <name>(S)-2,3,4,5-tetrahydrodipicolinate</name>
        <dbReference type="ChEBI" id="CHEBI:16845"/>
    </ligand>
</feature>
<feature type="active site" description="Proton donor" evidence="13">
    <location>
        <position position="161"/>
    </location>
</feature>
<evidence type="ECO:0000256" key="12">
    <source>
        <dbReference type="ARBA" id="ARBA00049396"/>
    </source>
</evidence>
<name>A0A1Y3GAM9_9EURY</name>
<comment type="caution">
    <text evidence="13">Lacks conserved residue(s) required for the propagation of feature annotation.</text>
</comment>
<dbReference type="EC" id="1.17.1.8" evidence="10 13"/>
<dbReference type="GO" id="GO:0009089">
    <property type="term" value="P:lysine biosynthetic process via diaminopimelate"/>
    <property type="evidence" value="ECO:0007669"/>
    <property type="project" value="UniProtKB-UniRule"/>
</dbReference>
<keyword evidence="3 13" id="KW-0028">Amino-acid biosynthesis</keyword>
<dbReference type="InterPro" id="IPR022663">
    <property type="entry name" value="DapB_C"/>
</dbReference>
<dbReference type="PROSITE" id="PS01298">
    <property type="entry name" value="DAPB"/>
    <property type="match status" value="1"/>
</dbReference>
<evidence type="ECO:0000256" key="7">
    <source>
        <dbReference type="ARBA" id="ARBA00023027"/>
    </source>
</evidence>
<comment type="pathway">
    <text evidence="9 13">Amino-acid biosynthesis; L-lysine biosynthesis via DAP pathway; (S)-tetrahydrodipicolinate from L-aspartate: step 4/4.</text>
</comment>
<protein>
    <recommendedName>
        <fullName evidence="10 13">4-hydroxy-tetrahydrodipicolinate reductase</fullName>
        <shortName evidence="13">HTPA reductase</shortName>
        <ecNumber evidence="10 13">1.17.1.8</ecNumber>
    </recommendedName>
</protein>
<reference evidence="16 17" key="1">
    <citation type="submission" date="2016-12" db="EMBL/GenBank/DDBJ databases">
        <title>Discovery of methanogenic haloarchaea.</title>
        <authorList>
            <person name="Sorokin D.Y."/>
            <person name="Makarova K.S."/>
            <person name="Abbas B."/>
            <person name="Ferrer M."/>
            <person name="Golyshin P.N."/>
        </authorList>
    </citation>
    <scope>NUCLEOTIDE SEQUENCE [LARGE SCALE GENOMIC DNA]</scope>
    <source>
        <strain evidence="16">AMET1</strain>
    </source>
</reference>
<comment type="caution">
    <text evidence="16">The sequence shown here is derived from an EMBL/GenBank/DDBJ whole genome shotgun (WGS) entry which is preliminary data.</text>
</comment>
<evidence type="ECO:0000256" key="9">
    <source>
        <dbReference type="ARBA" id="ARBA00037922"/>
    </source>
</evidence>
<evidence type="ECO:0000256" key="6">
    <source>
        <dbReference type="ARBA" id="ARBA00023002"/>
    </source>
</evidence>
<dbReference type="RefSeq" id="WP_086637747.1">
    <property type="nucleotide sequence ID" value="NZ_MRZU01000004.1"/>
</dbReference>
<dbReference type="GO" id="GO:0050661">
    <property type="term" value="F:NADP binding"/>
    <property type="evidence" value="ECO:0007669"/>
    <property type="project" value="UniProtKB-UniRule"/>
</dbReference>
<feature type="binding site" evidence="13">
    <location>
        <begin position="100"/>
        <end position="102"/>
    </location>
    <ligand>
        <name>NAD(+)</name>
        <dbReference type="ChEBI" id="CHEBI:57540"/>
    </ligand>
</feature>
<dbReference type="Gene3D" id="3.40.50.720">
    <property type="entry name" value="NAD(P)-binding Rossmann-like Domain"/>
    <property type="match status" value="1"/>
</dbReference>
<comment type="caution">
    <text evidence="13">Was originally thought to be a dihydrodipicolinate reductase (DHDPR), catalyzing the conversion of dihydrodipicolinate to tetrahydrodipicolinate. However, it was shown in E.coli that the substrate of the enzymatic reaction is not dihydrodipicolinate (DHDP) but in fact (2S,4S)-4-hydroxy-2,3,4,5-tetrahydrodipicolinic acid (HTPA), the product released by the DapA-catalyzed reaction.</text>
</comment>
<dbReference type="SUPFAM" id="SSF51735">
    <property type="entry name" value="NAD(P)-binding Rossmann-fold domains"/>
    <property type="match status" value="1"/>
</dbReference>
<keyword evidence="2 13" id="KW-0963">Cytoplasm</keyword>
<feature type="binding site" evidence="13">
    <location>
        <begin position="126"/>
        <end position="129"/>
    </location>
    <ligand>
        <name>NAD(+)</name>
        <dbReference type="ChEBI" id="CHEBI:57540"/>
    </ligand>
</feature>
<dbReference type="Proteomes" id="UP000195137">
    <property type="component" value="Unassembled WGS sequence"/>
</dbReference>
<dbReference type="UniPathway" id="UPA00034">
    <property type="reaction ID" value="UER00018"/>
</dbReference>
<keyword evidence="7 13" id="KW-0520">NAD</keyword>
<dbReference type="InterPro" id="IPR022664">
    <property type="entry name" value="DapB_N_CS"/>
</dbReference>
<comment type="catalytic activity">
    <reaction evidence="12 13">
        <text>(S)-2,3,4,5-tetrahydrodipicolinate + NAD(+) + H2O = (2S,4S)-4-hydroxy-2,3,4,5-tetrahydrodipicolinate + NADH + H(+)</text>
        <dbReference type="Rhea" id="RHEA:35323"/>
        <dbReference type="ChEBI" id="CHEBI:15377"/>
        <dbReference type="ChEBI" id="CHEBI:15378"/>
        <dbReference type="ChEBI" id="CHEBI:16845"/>
        <dbReference type="ChEBI" id="CHEBI:57540"/>
        <dbReference type="ChEBI" id="CHEBI:57945"/>
        <dbReference type="ChEBI" id="CHEBI:67139"/>
        <dbReference type="EC" id="1.17.1.8"/>
    </reaction>
</comment>
<dbReference type="Pfam" id="PF05173">
    <property type="entry name" value="DapB_C"/>
    <property type="match status" value="1"/>
</dbReference>
<evidence type="ECO:0000313" key="17">
    <source>
        <dbReference type="Proteomes" id="UP000195137"/>
    </source>
</evidence>
<dbReference type="CDD" id="cd02274">
    <property type="entry name" value="DHDPR_N"/>
    <property type="match status" value="1"/>
</dbReference>
<evidence type="ECO:0000259" key="14">
    <source>
        <dbReference type="Pfam" id="PF01113"/>
    </source>
</evidence>
<dbReference type="GO" id="GO:0016726">
    <property type="term" value="F:oxidoreductase activity, acting on CH or CH2 groups, NAD or NADP as acceptor"/>
    <property type="evidence" value="ECO:0007669"/>
    <property type="project" value="UniProtKB-UniRule"/>
</dbReference>
<evidence type="ECO:0000256" key="2">
    <source>
        <dbReference type="ARBA" id="ARBA00022490"/>
    </source>
</evidence>
<dbReference type="SUPFAM" id="SSF55347">
    <property type="entry name" value="Glyceraldehyde-3-phosphate dehydrogenase-like, C-terminal domain"/>
    <property type="match status" value="1"/>
</dbReference>
<dbReference type="FunFam" id="3.30.360.10:FF:000009">
    <property type="entry name" value="4-hydroxy-tetrahydrodipicolinate reductase"/>
    <property type="match status" value="1"/>
</dbReference>
<gene>
    <name evidence="13" type="primary">dapB</name>
    <name evidence="16" type="ORF">AMET1_1394</name>
</gene>
<feature type="binding site" evidence="13">
    <location>
        <position position="158"/>
    </location>
    <ligand>
        <name>(S)-2,3,4,5-tetrahydrodipicolinate</name>
        <dbReference type="ChEBI" id="CHEBI:16845"/>
    </ligand>
</feature>